<feature type="transmembrane region" description="Helical" evidence="1">
    <location>
        <begin position="6"/>
        <end position="25"/>
    </location>
</feature>
<gene>
    <name evidence="2" type="ORF">QDS18_06500</name>
</gene>
<reference evidence="2" key="1">
    <citation type="submission" date="2023-04" db="EMBL/GenBank/DDBJ databases">
        <title>Uncovering the Secrets of Slow-Growing Bacteria in Tropical Savanna Soil through Cultivation and Genomic Analysis.</title>
        <authorList>
            <person name="Goncalves O.S."/>
            <person name="Santana M.F."/>
        </authorList>
    </citation>
    <scope>NUCLEOTIDE SEQUENCE</scope>
    <source>
        <strain evidence="2">ANTI</strain>
    </source>
</reference>
<evidence type="ECO:0000313" key="2">
    <source>
        <dbReference type="EMBL" id="MDH2330511.1"/>
    </source>
</evidence>
<dbReference type="Gene3D" id="2.40.50.660">
    <property type="match status" value="1"/>
</dbReference>
<name>A0AAP3ZWQ6_PAEPO</name>
<dbReference type="InterPro" id="IPR019635">
    <property type="entry name" value="DUF2500"/>
</dbReference>
<evidence type="ECO:0000313" key="3">
    <source>
        <dbReference type="Proteomes" id="UP001229409"/>
    </source>
</evidence>
<organism evidence="2 3">
    <name type="scientific">Paenibacillus polymyxa</name>
    <name type="common">Bacillus polymyxa</name>
    <dbReference type="NCBI Taxonomy" id="1406"/>
    <lineage>
        <taxon>Bacteria</taxon>
        <taxon>Bacillati</taxon>
        <taxon>Bacillota</taxon>
        <taxon>Bacilli</taxon>
        <taxon>Bacillales</taxon>
        <taxon>Paenibacillaceae</taxon>
        <taxon>Paenibacillus</taxon>
    </lineage>
</organism>
<comment type="caution">
    <text evidence="2">The sequence shown here is derived from an EMBL/GenBank/DDBJ whole genome shotgun (WGS) entry which is preliminary data.</text>
</comment>
<dbReference type="Proteomes" id="UP001229409">
    <property type="component" value="Unassembled WGS sequence"/>
</dbReference>
<keyword evidence="1" id="KW-1133">Transmembrane helix</keyword>
<sequence length="106" mass="12411">MQYLLGFLSFIAFLVILIWVLMIPLNREEARNLKKPKIERVAKVVDKRMNWLEDSSVRYYYFTCEFQDGSREEIRVSESEYGVIIVGDFAKIIQQGTSIKAERVAV</sequence>
<keyword evidence="1" id="KW-0472">Membrane</keyword>
<protein>
    <submittedName>
        <fullName evidence="2">DUF2500 family protein</fullName>
    </submittedName>
</protein>
<keyword evidence="1" id="KW-0812">Transmembrane</keyword>
<evidence type="ECO:0000256" key="1">
    <source>
        <dbReference type="SAM" id="Phobius"/>
    </source>
</evidence>
<dbReference type="EMBL" id="JARVWT010000002">
    <property type="protein sequence ID" value="MDH2330511.1"/>
    <property type="molecule type" value="Genomic_DNA"/>
</dbReference>
<dbReference type="AlphaFoldDB" id="A0AAP3ZWQ6"/>
<proteinExistence type="predicted"/>
<dbReference type="RefSeq" id="WP_279832358.1">
    <property type="nucleotide sequence ID" value="NZ_JARVWT010000002.1"/>
</dbReference>
<accession>A0AAP3ZWQ6</accession>
<dbReference type="Pfam" id="PF10694">
    <property type="entry name" value="DUF2500"/>
    <property type="match status" value="1"/>
</dbReference>